<dbReference type="InterPro" id="IPR001737">
    <property type="entry name" value="KsgA/Erm"/>
</dbReference>
<dbReference type="Pfam" id="PF00398">
    <property type="entry name" value="RrnaAD"/>
    <property type="match status" value="1"/>
</dbReference>
<dbReference type="Gene3D" id="1.10.8.100">
    <property type="entry name" value="Ribosomal RNA adenine dimethylase-like, domain 2"/>
    <property type="match status" value="1"/>
</dbReference>
<evidence type="ECO:0000256" key="5">
    <source>
        <dbReference type="ARBA" id="ARBA00022691"/>
    </source>
</evidence>
<dbReference type="EMBL" id="CP038231">
    <property type="protein sequence ID" value="QDH13099.1"/>
    <property type="molecule type" value="Genomic_DNA"/>
</dbReference>
<feature type="binding site" evidence="7 8">
    <location>
        <position position="106"/>
    </location>
    <ligand>
        <name>S-adenosyl-L-methionine</name>
        <dbReference type="ChEBI" id="CHEBI:59789"/>
    </ligand>
</feature>
<evidence type="ECO:0000256" key="1">
    <source>
        <dbReference type="ARBA" id="ARBA00022490"/>
    </source>
</evidence>
<dbReference type="PANTHER" id="PTHR11727">
    <property type="entry name" value="DIMETHYLADENOSINE TRANSFERASE"/>
    <property type="match status" value="1"/>
</dbReference>
<evidence type="ECO:0000256" key="3">
    <source>
        <dbReference type="ARBA" id="ARBA00022603"/>
    </source>
</evidence>
<sequence>MTSSSTPTMLPPLGETLKTHGLLAKKSLGQHFLLDPSVCHRIAGLGAPLKGRHVVEIGPGPGGLTRALLESDAATVTAVEIDERAWPILDELAAHYPGRLNIVKQDALAVNAAALVPAPRQIIANLPYNVGTPMLINWLRQAGEWERLVLMFQAEVAERICAAPGTSHYGRLAVLSQWCADCHIGMELPPGAFTPPPKVNSAVAVLVPHVQQPSPQLFKAMERVTAAAFGQRRKMLRSSLKSLGGITLLEEAGIEGNRRAETLTVAEFARLAALEATKR</sequence>
<dbReference type="GO" id="GO:0003723">
    <property type="term" value="F:RNA binding"/>
    <property type="evidence" value="ECO:0007669"/>
    <property type="project" value="UniProtKB-UniRule"/>
</dbReference>
<feature type="binding site" evidence="7 8">
    <location>
        <position position="125"/>
    </location>
    <ligand>
        <name>S-adenosyl-L-methionine</name>
        <dbReference type="ChEBI" id="CHEBI:59789"/>
    </ligand>
</feature>
<feature type="domain" description="Ribosomal RNA adenine methylase transferase N-terminal" evidence="9">
    <location>
        <begin position="38"/>
        <end position="210"/>
    </location>
</feature>
<evidence type="ECO:0000256" key="4">
    <source>
        <dbReference type="ARBA" id="ARBA00022679"/>
    </source>
</evidence>
<dbReference type="GO" id="GO:0052908">
    <property type="term" value="F:16S rRNA (adenine(1518)-N(6)/adenine(1519)-N(6))-dimethyltransferase activity"/>
    <property type="evidence" value="ECO:0007669"/>
    <property type="project" value="UniProtKB-EC"/>
</dbReference>
<evidence type="ECO:0000256" key="6">
    <source>
        <dbReference type="ARBA" id="ARBA00022884"/>
    </source>
</evidence>
<dbReference type="SUPFAM" id="SSF53335">
    <property type="entry name" value="S-adenosyl-L-methionine-dependent methyltransferases"/>
    <property type="match status" value="1"/>
</dbReference>
<dbReference type="InterPro" id="IPR020596">
    <property type="entry name" value="rRNA_Ade_Mease_Trfase_CS"/>
</dbReference>
<keyword evidence="11" id="KW-1185">Reference proteome</keyword>
<evidence type="ECO:0000259" key="9">
    <source>
        <dbReference type="SMART" id="SM00650"/>
    </source>
</evidence>
<dbReference type="NCBIfam" id="TIGR00755">
    <property type="entry name" value="ksgA"/>
    <property type="match status" value="1"/>
</dbReference>
<comment type="similarity">
    <text evidence="7">Belongs to the class I-like SAM-binding methyltransferase superfamily. rRNA adenine N(6)-methyltransferase family. RsmA subfamily.</text>
</comment>
<accession>A0A4Y6U6V2</accession>
<dbReference type="SMART" id="SM00650">
    <property type="entry name" value="rADc"/>
    <property type="match status" value="1"/>
</dbReference>
<keyword evidence="1 7" id="KW-0963">Cytoplasm</keyword>
<comment type="catalytic activity">
    <reaction evidence="7">
        <text>adenosine(1518)/adenosine(1519) in 16S rRNA + 4 S-adenosyl-L-methionine = N(6)-dimethyladenosine(1518)/N(6)-dimethyladenosine(1519) in 16S rRNA + 4 S-adenosyl-L-homocysteine + 4 H(+)</text>
        <dbReference type="Rhea" id="RHEA:19609"/>
        <dbReference type="Rhea" id="RHEA-COMP:10232"/>
        <dbReference type="Rhea" id="RHEA-COMP:10233"/>
        <dbReference type="ChEBI" id="CHEBI:15378"/>
        <dbReference type="ChEBI" id="CHEBI:57856"/>
        <dbReference type="ChEBI" id="CHEBI:59789"/>
        <dbReference type="ChEBI" id="CHEBI:74411"/>
        <dbReference type="ChEBI" id="CHEBI:74493"/>
        <dbReference type="EC" id="2.1.1.182"/>
    </reaction>
</comment>
<keyword evidence="4 7" id="KW-0808">Transferase</keyword>
<dbReference type="PROSITE" id="PS01131">
    <property type="entry name" value="RRNA_A_DIMETH"/>
    <property type="match status" value="1"/>
</dbReference>
<dbReference type="PROSITE" id="PS51689">
    <property type="entry name" value="SAM_RNA_A_N6_MT"/>
    <property type="match status" value="1"/>
</dbReference>
<dbReference type="FunFam" id="1.10.8.100:FF:000001">
    <property type="entry name" value="Ribosomal RNA small subunit methyltransferase A"/>
    <property type="match status" value="1"/>
</dbReference>
<evidence type="ECO:0000256" key="2">
    <source>
        <dbReference type="ARBA" id="ARBA00022552"/>
    </source>
</evidence>
<dbReference type="AlphaFoldDB" id="A0A4Y6U6V2"/>
<keyword evidence="3 7" id="KW-0489">Methyltransferase</keyword>
<gene>
    <name evidence="7 10" type="primary">rsmA</name>
    <name evidence="7" type="synonym">ksgA</name>
    <name evidence="10" type="ORF">E3E12_01560</name>
</gene>
<protein>
    <recommendedName>
        <fullName evidence="7">Ribosomal RNA small subunit methyltransferase A</fullName>
        <ecNumber evidence="7">2.1.1.182</ecNumber>
    </recommendedName>
    <alternativeName>
        <fullName evidence="7">16S rRNA (adenine(1518)-N(6)/adenine(1519)-N(6))-dimethyltransferase</fullName>
    </alternativeName>
    <alternativeName>
        <fullName evidence="7">16S rRNA dimethyladenosine transferase</fullName>
    </alternativeName>
    <alternativeName>
        <fullName evidence="7">16S rRNA dimethylase</fullName>
    </alternativeName>
    <alternativeName>
        <fullName evidence="7">S-adenosylmethionine-6-N', N'-adenosyl(rRNA) dimethyltransferase</fullName>
    </alternativeName>
</protein>
<dbReference type="InterPro" id="IPR023165">
    <property type="entry name" value="rRNA_Ade_diMease-like_C"/>
</dbReference>
<keyword evidence="2 7" id="KW-0698">rRNA processing</keyword>
<dbReference type="HAMAP" id="MF_00607">
    <property type="entry name" value="16SrRNA_methyltr_A"/>
    <property type="match status" value="1"/>
</dbReference>
<organism evidence="10 11">
    <name type="scientific">Formicincola oecophyllae</name>
    <dbReference type="NCBI Taxonomy" id="2558361"/>
    <lineage>
        <taxon>Bacteria</taxon>
        <taxon>Pseudomonadati</taxon>
        <taxon>Pseudomonadota</taxon>
        <taxon>Alphaproteobacteria</taxon>
        <taxon>Acetobacterales</taxon>
        <taxon>Acetobacteraceae</taxon>
        <taxon>Formicincola</taxon>
    </lineage>
</organism>
<dbReference type="CDD" id="cd02440">
    <property type="entry name" value="AdoMet_MTases"/>
    <property type="match status" value="1"/>
</dbReference>
<feature type="binding site" evidence="7 8">
    <location>
        <position position="58"/>
    </location>
    <ligand>
        <name>S-adenosyl-L-methionine</name>
        <dbReference type="ChEBI" id="CHEBI:59789"/>
    </ligand>
</feature>
<dbReference type="InterPro" id="IPR029063">
    <property type="entry name" value="SAM-dependent_MTases_sf"/>
</dbReference>
<dbReference type="EC" id="2.1.1.182" evidence="7"/>
<comment type="subcellular location">
    <subcellularLocation>
        <location evidence="7">Cytoplasm</location>
    </subcellularLocation>
</comment>
<dbReference type="OrthoDB" id="9814755at2"/>
<feature type="binding site" evidence="7 8">
    <location>
        <position position="31"/>
    </location>
    <ligand>
        <name>S-adenosyl-L-methionine</name>
        <dbReference type="ChEBI" id="CHEBI:59789"/>
    </ligand>
</feature>
<dbReference type="InterPro" id="IPR011530">
    <property type="entry name" value="rRNA_adenine_dimethylase"/>
</dbReference>
<evidence type="ECO:0000313" key="11">
    <source>
        <dbReference type="Proteomes" id="UP000318709"/>
    </source>
</evidence>
<feature type="binding site" evidence="7 8">
    <location>
        <position position="80"/>
    </location>
    <ligand>
        <name>S-adenosyl-L-methionine</name>
        <dbReference type="ChEBI" id="CHEBI:59789"/>
    </ligand>
</feature>
<dbReference type="KEGG" id="swf:E3E12_01560"/>
<dbReference type="RefSeq" id="WP_141442743.1">
    <property type="nucleotide sequence ID" value="NZ_CP038231.1"/>
</dbReference>
<comment type="function">
    <text evidence="7">Specifically dimethylates two adjacent adenosines (A1518 and A1519) in the loop of a conserved hairpin near the 3'-end of 16S rRNA in the 30S particle. May play a critical role in biogenesis of 30S subunits.</text>
</comment>
<dbReference type="GO" id="GO:0005829">
    <property type="term" value="C:cytosol"/>
    <property type="evidence" value="ECO:0007669"/>
    <property type="project" value="TreeGrafter"/>
</dbReference>
<reference evidence="10 11" key="1">
    <citation type="submission" date="2019-03" db="EMBL/GenBank/DDBJ databases">
        <title>The complete genome sequence of Swingsia_sp. F3b2 LMG30590(T).</title>
        <authorList>
            <person name="Chua K.-O."/>
            <person name="Chan K.-G."/>
            <person name="See-Too W.-S."/>
        </authorList>
    </citation>
    <scope>NUCLEOTIDE SEQUENCE [LARGE SCALE GENOMIC DNA]</scope>
    <source>
        <strain evidence="10 11">F3b2</strain>
    </source>
</reference>
<evidence type="ECO:0000313" key="10">
    <source>
        <dbReference type="EMBL" id="QDH13099.1"/>
    </source>
</evidence>
<dbReference type="Gene3D" id="3.40.50.150">
    <property type="entry name" value="Vaccinia Virus protein VP39"/>
    <property type="match status" value="1"/>
</dbReference>
<evidence type="ECO:0000256" key="7">
    <source>
        <dbReference type="HAMAP-Rule" id="MF_00607"/>
    </source>
</evidence>
<name>A0A4Y6U6V2_9PROT</name>
<evidence type="ECO:0000256" key="8">
    <source>
        <dbReference type="PROSITE-ProRule" id="PRU01026"/>
    </source>
</evidence>
<dbReference type="InterPro" id="IPR020598">
    <property type="entry name" value="rRNA_Ade_methylase_Trfase_N"/>
</dbReference>
<dbReference type="Proteomes" id="UP000318709">
    <property type="component" value="Chromosome"/>
</dbReference>
<keyword evidence="5 7" id="KW-0949">S-adenosyl-L-methionine</keyword>
<proteinExistence type="inferred from homology"/>
<keyword evidence="6 7" id="KW-0694">RNA-binding</keyword>
<dbReference type="PANTHER" id="PTHR11727:SF7">
    <property type="entry name" value="DIMETHYLADENOSINE TRANSFERASE-RELATED"/>
    <property type="match status" value="1"/>
</dbReference>
<feature type="binding site" evidence="7 8">
    <location>
        <position position="33"/>
    </location>
    <ligand>
        <name>S-adenosyl-L-methionine</name>
        <dbReference type="ChEBI" id="CHEBI:59789"/>
    </ligand>
</feature>